<dbReference type="InParanoid" id="A0A1Y2FX23"/>
<protein>
    <recommendedName>
        <fullName evidence="5">Extracellular membrane protein CFEM domain-containing protein</fullName>
    </recommendedName>
</protein>
<dbReference type="EMBL" id="MCGR01000012">
    <property type="protein sequence ID" value="ORY88087.1"/>
    <property type="molecule type" value="Genomic_DNA"/>
</dbReference>
<keyword evidence="4" id="KW-1185">Reference proteome</keyword>
<organism evidence="3 4">
    <name type="scientific">Leucosporidium creatinivorum</name>
    <dbReference type="NCBI Taxonomy" id="106004"/>
    <lineage>
        <taxon>Eukaryota</taxon>
        <taxon>Fungi</taxon>
        <taxon>Dikarya</taxon>
        <taxon>Basidiomycota</taxon>
        <taxon>Pucciniomycotina</taxon>
        <taxon>Microbotryomycetes</taxon>
        <taxon>Leucosporidiales</taxon>
        <taxon>Leucosporidium</taxon>
    </lineage>
</organism>
<evidence type="ECO:0000313" key="4">
    <source>
        <dbReference type="Proteomes" id="UP000193467"/>
    </source>
</evidence>
<dbReference type="AlphaFoldDB" id="A0A1Y2FX23"/>
<evidence type="ECO:0000256" key="2">
    <source>
        <dbReference type="SAM" id="SignalP"/>
    </source>
</evidence>
<reference evidence="3 4" key="1">
    <citation type="submission" date="2016-07" db="EMBL/GenBank/DDBJ databases">
        <title>Pervasive Adenine N6-methylation of Active Genes in Fungi.</title>
        <authorList>
            <consortium name="DOE Joint Genome Institute"/>
            <person name="Mondo S.J."/>
            <person name="Dannebaum R.O."/>
            <person name="Kuo R.C."/>
            <person name="Labutti K."/>
            <person name="Haridas S."/>
            <person name="Kuo A."/>
            <person name="Salamov A."/>
            <person name="Ahrendt S.R."/>
            <person name="Lipzen A."/>
            <person name="Sullivan W."/>
            <person name="Andreopoulos W.B."/>
            <person name="Clum A."/>
            <person name="Lindquist E."/>
            <person name="Daum C."/>
            <person name="Ramamoorthy G.K."/>
            <person name="Gryganskyi A."/>
            <person name="Culley D."/>
            <person name="Magnuson J.K."/>
            <person name="James T.Y."/>
            <person name="O'Malley M.A."/>
            <person name="Stajich J.E."/>
            <person name="Spatafora J.W."/>
            <person name="Visel A."/>
            <person name="Grigoriev I.V."/>
        </authorList>
    </citation>
    <scope>NUCLEOTIDE SEQUENCE [LARGE SCALE GENOMIC DNA]</scope>
    <source>
        <strain evidence="3 4">62-1032</strain>
    </source>
</reference>
<name>A0A1Y2FX23_9BASI</name>
<proteinExistence type="predicted"/>
<gene>
    <name evidence="3" type="ORF">BCR35DRAFT_313094</name>
</gene>
<keyword evidence="2" id="KW-0732">Signal</keyword>
<evidence type="ECO:0000313" key="3">
    <source>
        <dbReference type="EMBL" id="ORY88087.1"/>
    </source>
</evidence>
<feature type="region of interest" description="Disordered" evidence="1">
    <location>
        <begin position="184"/>
        <end position="233"/>
    </location>
</feature>
<comment type="caution">
    <text evidence="3">The sequence shown here is derived from an EMBL/GenBank/DDBJ whole genome shotgun (WGS) entry which is preliminary data.</text>
</comment>
<feature type="signal peptide" evidence="2">
    <location>
        <begin position="1"/>
        <end position="16"/>
    </location>
</feature>
<evidence type="ECO:0008006" key="5">
    <source>
        <dbReference type="Google" id="ProtNLM"/>
    </source>
</evidence>
<sequence>MSRYIALLALSSAVLALPTPSTSFPGIGTSLTHAFELKAARVALVKRQSTQDGLDGLENLLQEGLYNSACEQQCYPWIQEITDCVNDNVSNVAIGQCACRSTPVKAMKICGICVGDEGIKNADDFDAVCSAAGSGYGSGSSGSSGSASGSVASATGSSFGSASRAASSAFASGTAFASRTAAAAPSSSSSSSSSSENDSSTSNTPDDNAFSAGTGDSPTVTVTSPASGATTPASGAVKVVGSAALAMAGVVAAILM</sequence>
<evidence type="ECO:0000256" key="1">
    <source>
        <dbReference type="SAM" id="MobiDB-lite"/>
    </source>
</evidence>
<dbReference type="Proteomes" id="UP000193467">
    <property type="component" value="Unassembled WGS sequence"/>
</dbReference>
<feature type="compositionally biased region" description="Polar residues" evidence="1">
    <location>
        <begin position="214"/>
        <end position="232"/>
    </location>
</feature>
<feature type="compositionally biased region" description="Low complexity" evidence="1">
    <location>
        <begin position="184"/>
        <end position="202"/>
    </location>
</feature>
<dbReference type="OrthoDB" id="2540720at2759"/>
<feature type="chain" id="PRO_5013345131" description="Extracellular membrane protein CFEM domain-containing protein" evidence="2">
    <location>
        <begin position="17"/>
        <end position="256"/>
    </location>
</feature>
<accession>A0A1Y2FX23</accession>